<keyword evidence="2" id="KW-0418">Kinase</keyword>
<reference evidence="2 3" key="1">
    <citation type="submission" date="2020-08" db="EMBL/GenBank/DDBJ databases">
        <title>Sequencing the genomes of 1000 actinobacteria strains.</title>
        <authorList>
            <person name="Klenk H.-P."/>
        </authorList>
    </citation>
    <scope>NUCLEOTIDE SEQUENCE [LARGE SCALE GENOMIC DNA]</scope>
    <source>
        <strain evidence="2 3">DSM 40084</strain>
    </source>
</reference>
<dbReference type="GO" id="GO:0016301">
    <property type="term" value="F:kinase activity"/>
    <property type="evidence" value="ECO:0007669"/>
    <property type="project" value="UniProtKB-KW"/>
</dbReference>
<protein>
    <submittedName>
        <fullName evidence="2">Signal transduction histidine kinase</fullName>
    </submittedName>
</protein>
<sequence>MAELAVLIGDLQELVPAGRGGAGPRGGGRAARRRTRHGPDPGAAAGELTFTPDIRPWYVRKNPAALERALVDVLDNAVKFSPQGGEVALAPTEGGGTSAVIRPLGAPAPPPGRPGAPHS</sequence>
<gene>
    <name evidence="2" type="ORF">HDA41_000111</name>
</gene>
<proteinExistence type="predicted"/>
<evidence type="ECO:0000313" key="3">
    <source>
        <dbReference type="Proteomes" id="UP000590647"/>
    </source>
</evidence>
<accession>A0A7W9LQE0</accession>
<feature type="compositionally biased region" description="Pro residues" evidence="1">
    <location>
        <begin position="106"/>
        <end position="119"/>
    </location>
</feature>
<dbReference type="Gene3D" id="3.30.565.10">
    <property type="entry name" value="Histidine kinase-like ATPase, C-terminal domain"/>
    <property type="match status" value="1"/>
</dbReference>
<comment type="caution">
    <text evidence="2">The sequence shown here is derived from an EMBL/GenBank/DDBJ whole genome shotgun (WGS) entry which is preliminary data.</text>
</comment>
<organism evidence="2 3">
    <name type="scientific">Streptomyces caelestis</name>
    <dbReference type="NCBI Taxonomy" id="36816"/>
    <lineage>
        <taxon>Bacteria</taxon>
        <taxon>Bacillati</taxon>
        <taxon>Actinomycetota</taxon>
        <taxon>Actinomycetes</taxon>
        <taxon>Kitasatosporales</taxon>
        <taxon>Streptomycetaceae</taxon>
        <taxon>Streptomyces</taxon>
    </lineage>
</organism>
<evidence type="ECO:0000256" key="1">
    <source>
        <dbReference type="SAM" id="MobiDB-lite"/>
    </source>
</evidence>
<dbReference type="SUPFAM" id="SSF55874">
    <property type="entry name" value="ATPase domain of HSP90 chaperone/DNA topoisomerase II/histidine kinase"/>
    <property type="match status" value="1"/>
</dbReference>
<name>A0A7W9LQE0_9ACTN</name>
<dbReference type="AlphaFoldDB" id="A0A7W9LQE0"/>
<feature type="region of interest" description="Disordered" evidence="1">
    <location>
        <begin position="88"/>
        <end position="119"/>
    </location>
</feature>
<keyword evidence="2" id="KW-0808">Transferase</keyword>
<feature type="compositionally biased region" description="Gly residues" evidence="1">
    <location>
        <begin position="18"/>
        <end position="29"/>
    </location>
</feature>
<feature type="region of interest" description="Disordered" evidence="1">
    <location>
        <begin position="15"/>
        <end position="48"/>
    </location>
</feature>
<keyword evidence="3" id="KW-1185">Reference proteome</keyword>
<dbReference type="Proteomes" id="UP000590647">
    <property type="component" value="Unassembled WGS sequence"/>
</dbReference>
<dbReference type="EMBL" id="JACHNE010000001">
    <property type="protein sequence ID" value="MBB5792147.1"/>
    <property type="molecule type" value="Genomic_DNA"/>
</dbReference>
<evidence type="ECO:0000313" key="2">
    <source>
        <dbReference type="EMBL" id="MBB5792147.1"/>
    </source>
</evidence>
<dbReference type="InterPro" id="IPR036890">
    <property type="entry name" value="HATPase_C_sf"/>
</dbReference>